<dbReference type="AlphaFoldDB" id="A0A0C2YJD6"/>
<organism evidence="2 3">
    <name type="scientific">Hebeloma cylindrosporum</name>
    <dbReference type="NCBI Taxonomy" id="76867"/>
    <lineage>
        <taxon>Eukaryota</taxon>
        <taxon>Fungi</taxon>
        <taxon>Dikarya</taxon>
        <taxon>Basidiomycota</taxon>
        <taxon>Agaricomycotina</taxon>
        <taxon>Agaricomycetes</taxon>
        <taxon>Agaricomycetidae</taxon>
        <taxon>Agaricales</taxon>
        <taxon>Agaricineae</taxon>
        <taxon>Hymenogastraceae</taxon>
        <taxon>Hebeloma</taxon>
    </lineage>
</organism>
<reference evidence="2 3" key="1">
    <citation type="submission" date="2014-04" db="EMBL/GenBank/DDBJ databases">
        <authorList>
            <consortium name="DOE Joint Genome Institute"/>
            <person name="Kuo A."/>
            <person name="Gay G."/>
            <person name="Dore J."/>
            <person name="Kohler A."/>
            <person name="Nagy L.G."/>
            <person name="Floudas D."/>
            <person name="Copeland A."/>
            <person name="Barry K.W."/>
            <person name="Cichocki N."/>
            <person name="Veneault-Fourrey C."/>
            <person name="LaButti K."/>
            <person name="Lindquist E.A."/>
            <person name="Lipzen A."/>
            <person name="Lundell T."/>
            <person name="Morin E."/>
            <person name="Murat C."/>
            <person name="Sun H."/>
            <person name="Tunlid A."/>
            <person name="Henrissat B."/>
            <person name="Grigoriev I.V."/>
            <person name="Hibbett D.S."/>
            <person name="Martin F."/>
            <person name="Nordberg H.P."/>
            <person name="Cantor M.N."/>
            <person name="Hua S.X."/>
        </authorList>
    </citation>
    <scope>NUCLEOTIDE SEQUENCE [LARGE SCALE GENOMIC DNA]</scope>
    <source>
        <strain evidence="3">h7</strain>
    </source>
</reference>
<accession>A0A0C2YJD6</accession>
<evidence type="ECO:0000313" key="2">
    <source>
        <dbReference type="EMBL" id="KIM41122.1"/>
    </source>
</evidence>
<reference evidence="3" key="2">
    <citation type="submission" date="2015-01" db="EMBL/GenBank/DDBJ databases">
        <title>Evolutionary Origins and Diversification of the Mycorrhizal Mutualists.</title>
        <authorList>
            <consortium name="DOE Joint Genome Institute"/>
            <consortium name="Mycorrhizal Genomics Consortium"/>
            <person name="Kohler A."/>
            <person name="Kuo A."/>
            <person name="Nagy L.G."/>
            <person name="Floudas D."/>
            <person name="Copeland A."/>
            <person name="Barry K.W."/>
            <person name="Cichocki N."/>
            <person name="Veneault-Fourrey C."/>
            <person name="LaButti K."/>
            <person name="Lindquist E.A."/>
            <person name="Lipzen A."/>
            <person name="Lundell T."/>
            <person name="Morin E."/>
            <person name="Murat C."/>
            <person name="Riley R."/>
            <person name="Ohm R."/>
            <person name="Sun H."/>
            <person name="Tunlid A."/>
            <person name="Henrissat B."/>
            <person name="Grigoriev I.V."/>
            <person name="Hibbett D.S."/>
            <person name="Martin F."/>
        </authorList>
    </citation>
    <scope>NUCLEOTIDE SEQUENCE [LARGE SCALE GENOMIC DNA]</scope>
    <source>
        <strain evidence="3">h7</strain>
    </source>
</reference>
<feature type="compositionally biased region" description="Polar residues" evidence="1">
    <location>
        <begin position="42"/>
        <end position="51"/>
    </location>
</feature>
<dbReference type="EMBL" id="KN831781">
    <property type="protein sequence ID" value="KIM41122.1"/>
    <property type="molecule type" value="Genomic_DNA"/>
</dbReference>
<dbReference type="HOGENOM" id="CLU_1722595_0_0_1"/>
<sequence length="152" mass="16090">MEEINALTVGSRIVGIPDTVQHHLGTLCDAPAASNSDRKSIHSSASSSTRPQIEFKALSTPIPLHAAIQEATQSIYPSSTTNMATKLVVVTGRSRRLAVENHRRELNELMSEHEYIGAEVRKTIGDVGTAFVVAGVGSGIVVVQAAGIGNFD</sequence>
<dbReference type="Proteomes" id="UP000053424">
    <property type="component" value="Unassembled WGS sequence"/>
</dbReference>
<feature type="region of interest" description="Disordered" evidence="1">
    <location>
        <begin position="31"/>
        <end position="52"/>
    </location>
</feature>
<name>A0A0C2YJD6_HEBCY</name>
<keyword evidence="3" id="KW-1185">Reference proteome</keyword>
<evidence type="ECO:0000256" key="1">
    <source>
        <dbReference type="SAM" id="MobiDB-lite"/>
    </source>
</evidence>
<proteinExistence type="predicted"/>
<dbReference type="STRING" id="686832.A0A0C2YJD6"/>
<gene>
    <name evidence="2" type="ORF">M413DRAFT_28188</name>
</gene>
<protein>
    <submittedName>
        <fullName evidence="2">Uncharacterized protein</fullName>
    </submittedName>
</protein>
<evidence type="ECO:0000313" key="3">
    <source>
        <dbReference type="Proteomes" id="UP000053424"/>
    </source>
</evidence>
<dbReference type="OrthoDB" id="2687058at2759"/>